<accession>A0A9P9EZ36</accession>
<feature type="transmembrane region" description="Helical" evidence="2">
    <location>
        <begin position="152"/>
        <end position="177"/>
    </location>
</feature>
<name>A0A9P9EZ36_9HYPO</name>
<dbReference type="Proteomes" id="UP000738349">
    <property type="component" value="Unassembled WGS sequence"/>
</dbReference>
<dbReference type="AlphaFoldDB" id="A0A9P9EZ36"/>
<evidence type="ECO:0000313" key="3">
    <source>
        <dbReference type="EMBL" id="KAH7148215.1"/>
    </source>
</evidence>
<comment type="caution">
    <text evidence="3">The sequence shown here is derived from an EMBL/GenBank/DDBJ whole genome shotgun (WGS) entry which is preliminary data.</text>
</comment>
<keyword evidence="2" id="KW-0472">Membrane</keyword>
<keyword evidence="2" id="KW-0812">Transmembrane</keyword>
<evidence type="ECO:0000256" key="2">
    <source>
        <dbReference type="SAM" id="Phobius"/>
    </source>
</evidence>
<dbReference type="OrthoDB" id="4191440at2759"/>
<feature type="transmembrane region" description="Helical" evidence="2">
    <location>
        <begin position="81"/>
        <end position="103"/>
    </location>
</feature>
<sequence length="304" mass="33327">MWKLIVVIIAVGLRWLLHVPSGMVSGQSWRYDWLIDLEKVYDEIPRAKGLPDGIVLAGTAGTIMIWWNFANAGLGPFVSFLGPFPLFIGLVDLGISLTLIVGLSKQGTFLPASYAGCNRIVDENNFFQVASAASYGLQTPQSLCRALVWNRAFSIAVVSLYMITTSGNLLLGVASIAEHIPSDIGSRICPSWVRDAGIRIKKTVSTSTIEAMKWPSTSLLMAREWWSGRKSTRNGKLPDDAGREEAIGLMPRMENPDDFELESGETRGLMVSSQTLWDDERKDSTDSSRWSGETVAGGRADARP</sequence>
<organism evidence="3 4">
    <name type="scientific">Dactylonectria macrodidyma</name>
    <dbReference type="NCBI Taxonomy" id="307937"/>
    <lineage>
        <taxon>Eukaryota</taxon>
        <taxon>Fungi</taxon>
        <taxon>Dikarya</taxon>
        <taxon>Ascomycota</taxon>
        <taxon>Pezizomycotina</taxon>
        <taxon>Sordariomycetes</taxon>
        <taxon>Hypocreomycetidae</taxon>
        <taxon>Hypocreales</taxon>
        <taxon>Nectriaceae</taxon>
        <taxon>Dactylonectria</taxon>
    </lineage>
</organism>
<feature type="region of interest" description="Disordered" evidence="1">
    <location>
        <begin position="254"/>
        <end position="304"/>
    </location>
</feature>
<evidence type="ECO:0000256" key="1">
    <source>
        <dbReference type="SAM" id="MobiDB-lite"/>
    </source>
</evidence>
<reference evidence="3" key="1">
    <citation type="journal article" date="2021" name="Nat. Commun.">
        <title>Genetic determinants of endophytism in the Arabidopsis root mycobiome.</title>
        <authorList>
            <person name="Mesny F."/>
            <person name="Miyauchi S."/>
            <person name="Thiergart T."/>
            <person name="Pickel B."/>
            <person name="Atanasova L."/>
            <person name="Karlsson M."/>
            <person name="Huettel B."/>
            <person name="Barry K.W."/>
            <person name="Haridas S."/>
            <person name="Chen C."/>
            <person name="Bauer D."/>
            <person name="Andreopoulos W."/>
            <person name="Pangilinan J."/>
            <person name="LaButti K."/>
            <person name="Riley R."/>
            <person name="Lipzen A."/>
            <person name="Clum A."/>
            <person name="Drula E."/>
            <person name="Henrissat B."/>
            <person name="Kohler A."/>
            <person name="Grigoriev I.V."/>
            <person name="Martin F.M."/>
            <person name="Hacquard S."/>
        </authorList>
    </citation>
    <scope>NUCLEOTIDE SEQUENCE</scope>
    <source>
        <strain evidence="3">MPI-CAGE-AT-0147</strain>
    </source>
</reference>
<evidence type="ECO:0000313" key="4">
    <source>
        <dbReference type="Proteomes" id="UP000738349"/>
    </source>
</evidence>
<dbReference type="EMBL" id="JAGMUV010000007">
    <property type="protein sequence ID" value="KAH7148215.1"/>
    <property type="molecule type" value="Genomic_DNA"/>
</dbReference>
<gene>
    <name evidence="3" type="ORF">EDB81DRAFT_791774</name>
</gene>
<keyword evidence="2" id="KW-1133">Transmembrane helix</keyword>
<feature type="transmembrane region" description="Helical" evidence="2">
    <location>
        <begin position="50"/>
        <end position="69"/>
    </location>
</feature>
<proteinExistence type="predicted"/>
<protein>
    <submittedName>
        <fullName evidence="3">Uncharacterized protein</fullName>
    </submittedName>
</protein>
<keyword evidence="4" id="KW-1185">Reference proteome</keyword>